<accession>A0A8J8P061</accession>
<name>A0A8J8P061_HALGN</name>
<proteinExistence type="predicted"/>
<reference evidence="1" key="1">
    <citation type="submission" date="2019-06" db="EMBL/GenBank/DDBJ databases">
        <authorList>
            <person name="Zheng W."/>
        </authorList>
    </citation>
    <scope>NUCLEOTIDE SEQUENCE</scope>
    <source>
        <strain evidence="1">QDHG01</strain>
    </source>
</reference>
<keyword evidence="2" id="KW-1185">Reference proteome</keyword>
<sequence>MASLFMRQQQSRFFSTSSQTRLYADRVTFKYPADLGRNLLTGPKNITVQRRKMPLRVDQQPIPLNDYINFKVMQSGNEILLNLDNCDNLRNGELVSALIELGRRDAAKEHDWNAHPIVQKALQELKQRLPRMNAKNVIQTPLLLQSLRIVDSGIWQVAARHGMRLLHKYKGREMAFLLDVYDADIPDEEGEPLPVRKCDDDLFERVTGIMPMQIKHLSKENLVRVLEVVVKRGLGSERLYRDYLLLKIERNITKFSVDQYCRIIRALADKQYVEDNVFWNEYVFKFMRTNPTDKRKEAKDRTFTDGEARKLWDALIYLKLKCPSLEVKDHIAYVEQFMQEAAEVGNL</sequence>
<dbReference type="EMBL" id="RRYP01003451">
    <property type="protein sequence ID" value="TNV83789.1"/>
    <property type="molecule type" value="Genomic_DNA"/>
</dbReference>
<protein>
    <submittedName>
        <fullName evidence="1">Uncharacterized protein</fullName>
    </submittedName>
</protein>
<gene>
    <name evidence="1" type="ORF">FGO68_gene8538</name>
</gene>
<dbReference type="AlphaFoldDB" id="A0A8J8P061"/>
<comment type="caution">
    <text evidence="1">The sequence shown here is derived from an EMBL/GenBank/DDBJ whole genome shotgun (WGS) entry which is preliminary data.</text>
</comment>
<organism evidence="1 2">
    <name type="scientific">Halteria grandinella</name>
    <dbReference type="NCBI Taxonomy" id="5974"/>
    <lineage>
        <taxon>Eukaryota</taxon>
        <taxon>Sar</taxon>
        <taxon>Alveolata</taxon>
        <taxon>Ciliophora</taxon>
        <taxon>Intramacronucleata</taxon>
        <taxon>Spirotrichea</taxon>
        <taxon>Stichotrichia</taxon>
        <taxon>Sporadotrichida</taxon>
        <taxon>Halteriidae</taxon>
        <taxon>Halteria</taxon>
    </lineage>
</organism>
<evidence type="ECO:0000313" key="1">
    <source>
        <dbReference type="EMBL" id="TNV83789.1"/>
    </source>
</evidence>
<dbReference type="Proteomes" id="UP000785679">
    <property type="component" value="Unassembled WGS sequence"/>
</dbReference>
<dbReference type="OrthoDB" id="287297at2759"/>
<evidence type="ECO:0000313" key="2">
    <source>
        <dbReference type="Proteomes" id="UP000785679"/>
    </source>
</evidence>